<dbReference type="OrthoDB" id="5420143at2759"/>
<evidence type="ECO:0000313" key="4">
    <source>
        <dbReference type="Proteomes" id="UP000217790"/>
    </source>
</evidence>
<dbReference type="Proteomes" id="UP000217790">
    <property type="component" value="Unassembled WGS sequence"/>
</dbReference>
<reference evidence="4" key="1">
    <citation type="journal article" date="2017" name="Nat. Ecol. Evol.">
        <title>Genome expansion and lineage-specific genetic innovations in the forest pathogenic fungi Armillaria.</title>
        <authorList>
            <person name="Sipos G."/>
            <person name="Prasanna A.N."/>
            <person name="Walter M.C."/>
            <person name="O'Connor E."/>
            <person name="Balint B."/>
            <person name="Krizsan K."/>
            <person name="Kiss B."/>
            <person name="Hess J."/>
            <person name="Varga T."/>
            <person name="Slot J."/>
            <person name="Riley R."/>
            <person name="Boka B."/>
            <person name="Rigling D."/>
            <person name="Barry K."/>
            <person name="Lee J."/>
            <person name="Mihaltcheva S."/>
            <person name="LaButti K."/>
            <person name="Lipzen A."/>
            <person name="Waldron R."/>
            <person name="Moloney N.M."/>
            <person name="Sperisen C."/>
            <person name="Kredics L."/>
            <person name="Vagvoelgyi C."/>
            <person name="Patrignani A."/>
            <person name="Fitzpatrick D."/>
            <person name="Nagy I."/>
            <person name="Doyle S."/>
            <person name="Anderson J.B."/>
            <person name="Grigoriev I.V."/>
            <person name="Gueldener U."/>
            <person name="Muensterkoetter M."/>
            <person name="Nagy L.G."/>
        </authorList>
    </citation>
    <scope>NUCLEOTIDE SEQUENCE [LARGE SCALE GENOMIC DNA]</scope>
    <source>
        <strain evidence="4">Ar21-2</strain>
    </source>
</reference>
<feature type="non-terminal residue" evidence="3">
    <location>
        <position position="1"/>
    </location>
</feature>
<dbReference type="STRING" id="47427.A0A2H3C879"/>
<dbReference type="EMBL" id="KZ293792">
    <property type="protein sequence ID" value="PBK79275.1"/>
    <property type="molecule type" value="Genomic_DNA"/>
</dbReference>
<feature type="domain" description="Yeast cell wall synthesis Kre9/Knh1-like N-terminal" evidence="2">
    <location>
        <begin position="18"/>
        <end position="102"/>
    </location>
</feature>
<keyword evidence="4" id="KW-1185">Reference proteome</keyword>
<keyword evidence="1" id="KW-0732">Signal</keyword>
<organism evidence="3 4">
    <name type="scientific">Armillaria gallica</name>
    <name type="common">Bulbous honey fungus</name>
    <name type="synonym">Armillaria bulbosa</name>
    <dbReference type="NCBI Taxonomy" id="47427"/>
    <lineage>
        <taxon>Eukaryota</taxon>
        <taxon>Fungi</taxon>
        <taxon>Dikarya</taxon>
        <taxon>Basidiomycota</taxon>
        <taxon>Agaricomycotina</taxon>
        <taxon>Agaricomycetes</taxon>
        <taxon>Agaricomycetidae</taxon>
        <taxon>Agaricales</taxon>
        <taxon>Marasmiineae</taxon>
        <taxon>Physalacriaceae</taxon>
        <taxon>Armillaria</taxon>
    </lineage>
</organism>
<dbReference type="AlphaFoldDB" id="A0A2H3C879"/>
<protein>
    <recommendedName>
        <fullName evidence="2">Yeast cell wall synthesis Kre9/Knh1-like N-terminal domain-containing protein</fullName>
    </recommendedName>
</protein>
<gene>
    <name evidence="3" type="ORF">ARMGADRAFT_858753</name>
</gene>
<evidence type="ECO:0000256" key="1">
    <source>
        <dbReference type="ARBA" id="ARBA00022729"/>
    </source>
</evidence>
<accession>A0A2H3C879</accession>
<name>A0A2H3C879_ARMGA</name>
<sequence>LAALPLVLVHRLTISNPTETVTSMGPITIMWQTSSGDPSVFSIEPINQSFNSQYAITNNVDSSLGSLTLTLPQIPAEDGYTIELVNISNINNIYTQTGTFSV</sequence>
<evidence type="ECO:0000259" key="2">
    <source>
        <dbReference type="Pfam" id="PF10342"/>
    </source>
</evidence>
<dbReference type="InParanoid" id="A0A2H3C879"/>
<dbReference type="OMA" id="WAVNIRN"/>
<dbReference type="InterPro" id="IPR018466">
    <property type="entry name" value="Kre9/Knh1-like_N"/>
</dbReference>
<proteinExistence type="predicted"/>
<dbReference type="Pfam" id="PF10342">
    <property type="entry name" value="Kre9_KNH"/>
    <property type="match status" value="1"/>
</dbReference>
<feature type="non-terminal residue" evidence="3">
    <location>
        <position position="102"/>
    </location>
</feature>
<evidence type="ECO:0000313" key="3">
    <source>
        <dbReference type="EMBL" id="PBK79275.1"/>
    </source>
</evidence>